<evidence type="ECO:0000313" key="2">
    <source>
        <dbReference type="EMBL" id="RLN12256.1"/>
    </source>
</evidence>
<gene>
    <name evidence="2" type="ORF">C2845_PM09G04270</name>
</gene>
<accession>A0A3L6RZ11</accession>
<feature type="compositionally biased region" description="Pro residues" evidence="1">
    <location>
        <begin position="52"/>
        <end position="67"/>
    </location>
</feature>
<name>A0A3L6RZ11_PANMI</name>
<comment type="caution">
    <text evidence="2">The sequence shown here is derived from an EMBL/GenBank/DDBJ whole genome shotgun (WGS) entry which is preliminary data.</text>
</comment>
<feature type="region of interest" description="Disordered" evidence="1">
    <location>
        <begin position="101"/>
        <end position="185"/>
    </location>
</feature>
<reference evidence="3" key="1">
    <citation type="journal article" date="2019" name="Nat. Commun.">
        <title>The genome of broomcorn millet.</title>
        <authorList>
            <person name="Zou C."/>
            <person name="Miki D."/>
            <person name="Li D."/>
            <person name="Tang Q."/>
            <person name="Xiao L."/>
            <person name="Rajput S."/>
            <person name="Deng P."/>
            <person name="Jia W."/>
            <person name="Huang R."/>
            <person name="Zhang M."/>
            <person name="Sun Y."/>
            <person name="Hu J."/>
            <person name="Fu X."/>
            <person name="Schnable P.S."/>
            <person name="Li F."/>
            <person name="Zhang H."/>
            <person name="Feng B."/>
            <person name="Zhu X."/>
            <person name="Liu R."/>
            <person name="Schnable J.C."/>
            <person name="Zhu J.-K."/>
            <person name="Zhang H."/>
        </authorList>
    </citation>
    <scope>NUCLEOTIDE SEQUENCE [LARGE SCALE GENOMIC DNA]</scope>
</reference>
<feature type="compositionally biased region" description="Basic and acidic residues" evidence="1">
    <location>
        <begin position="29"/>
        <end position="43"/>
    </location>
</feature>
<sequence>MSRRRRSRERYEAVAVVHRPGPHPGSRLATDDGRRCGKFEPDPFTRPTQHPQRPPHPGNKILVPPPLAGSEDDPRLNWPPPSLAGGILLYRGRHELKLQLGLQIRHPPTPQARRRYRSKRRRGGREPGGPYSTVAAPPPPCKRRQDTKPYSYRDLIYTARQRTTRSPPIRGQPGHRGRGRTVVSPAEAQVSLAASAVAERKREASRDSGVVRIIIK</sequence>
<feature type="region of interest" description="Disordered" evidence="1">
    <location>
        <begin position="1"/>
        <end position="79"/>
    </location>
</feature>
<evidence type="ECO:0000256" key="1">
    <source>
        <dbReference type="SAM" id="MobiDB-lite"/>
    </source>
</evidence>
<keyword evidence="3" id="KW-1185">Reference proteome</keyword>
<proteinExistence type="predicted"/>
<dbReference type="EMBL" id="PQIB02000006">
    <property type="protein sequence ID" value="RLN12256.1"/>
    <property type="molecule type" value="Genomic_DNA"/>
</dbReference>
<dbReference type="Proteomes" id="UP000275267">
    <property type="component" value="Unassembled WGS sequence"/>
</dbReference>
<organism evidence="2 3">
    <name type="scientific">Panicum miliaceum</name>
    <name type="common">Proso millet</name>
    <name type="synonym">Broomcorn millet</name>
    <dbReference type="NCBI Taxonomy" id="4540"/>
    <lineage>
        <taxon>Eukaryota</taxon>
        <taxon>Viridiplantae</taxon>
        <taxon>Streptophyta</taxon>
        <taxon>Embryophyta</taxon>
        <taxon>Tracheophyta</taxon>
        <taxon>Spermatophyta</taxon>
        <taxon>Magnoliopsida</taxon>
        <taxon>Liliopsida</taxon>
        <taxon>Poales</taxon>
        <taxon>Poaceae</taxon>
        <taxon>PACMAD clade</taxon>
        <taxon>Panicoideae</taxon>
        <taxon>Panicodae</taxon>
        <taxon>Paniceae</taxon>
        <taxon>Panicinae</taxon>
        <taxon>Panicum</taxon>
        <taxon>Panicum sect. Panicum</taxon>
    </lineage>
</organism>
<protein>
    <submittedName>
        <fullName evidence="2">Uncharacterized protein</fullName>
    </submittedName>
</protein>
<dbReference type="AlphaFoldDB" id="A0A3L6RZ11"/>
<feature type="compositionally biased region" description="Basic residues" evidence="1">
    <location>
        <begin position="112"/>
        <end position="123"/>
    </location>
</feature>
<evidence type="ECO:0000313" key="3">
    <source>
        <dbReference type="Proteomes" id="UP000275267"/>
    </source>
</evidence>